<evidence type="ECO:0000256" key="3">
    <source>
        <dbReference type="SAM" id="SignalP"/>
    </source>
</evidence>
<evidence type="ECO:0000259" key="5">
    <source>
        <dbReference type="Pfam" id="PF13529"/>
    </source>
</evidence>
<dbReference type="Gene3D" id="2.30.30.170">
    <property type="match status" value="1"/>
</dbReference>
<evidence type="ECO:0000259" key="4">
    <source>
        <dbReference type="Pfam" id="PF13457"/>
    </source>
</evidence>
<feature type="compositionally biased region" description="Polar residues" evidence="2">
    <location>
        <begin position="46"/>
        <end position="61"/>
    </location>
</feature>
<evidence type="ECO:0000313" key="7">
    <source>
        <dbReference type="Proteomes" id="UP000186588"/>
    </source>
</evidence>
<evidence type="ECO:0000256" key="1">
    <source>
        <dbReference type="ARBA" id="ARBA00022729"/>
    </source>
</evidence>
<feature type="domain" description="GW" evidence="4">
    <location>
        <begin position="86"/>
        <end position="159"/>
    </location>
</feature>
<evidence type="ECO:0000256" key="2">
    <source>
        <dbReference type="SAM" id="MobiDB-lite"/>
    </source>
</evidence>
<feature type="region of interest" description="Disordered" evidence="2">
    <location>
        <begin position="32"/>
        <end position="77"/>
    </location>
</feature>
<feature type="compositionally biased region" description="Polar residues" evidence="2">
    <location>
        <begin position="68"/>
        <end position="77"/>
    </location>
</feature>
<dbReference type="PANTHER" id="PTHR37806:SF1">
    <property type="entry name" value="PEPTIDASE C39-LIKE DOMAIN-CONTAINING PROTEIN"/>
    <property type="match status" value="1"/>
</dbReference>
<sequence length="325" mass="36991">MKKSAFFVIFTAALFFFISSKSTPVVHADDNQATTQATQASPAQTENNNEVKQSDNQNPVISNDKPATENNVKPAQTQHHYDAVTSRHNENYKQLIKKSVARYHAPCNTDTSSTKKFATTQKYIHKWVNVKEIASTNKNTYAHVFYGNLDMGWINKSALDQSSFRLNNVPLIGQRPQLPTGCEITAVTMMINYASKKKYTKIYMAKKMPRSSNPNKGFVGNPFKKSGWYIFPPALMKLVRHYLGSSKLFTGKSTVFLKNYLKTKKRPIVVYVGKIDGFPNHAVTVTGFSKSRIYFNDPWTDKRTSLSNKKFEFHRNYVHKKAIGY</sequence>
<dbReference type="Gene3D" id="3.90.70.10">
    <property type="entry name" value="Cysteine proteinases"/>
    <property type="match status" value="1"/>
</dbReference>
<keyword evidence="1 3" id="KW-0732">Signal</keyword>
<dbReference type="EMBL" id="BDDX01000004">
    <property type="protein sequence ID" value="GAT90397.1"/>
    <property type="molecule type" value="Genomic_DNA"/>
</dbReference>
<evidence type="ECO:0000313" key="6">
    <source>
        <dbReference type="EMBL" id="GAT90397.1"/>
    </source>
</evidence>
<name>A0A1L8CGS4_9LACO</name>
<gene>
    <name evidence="6" type="ORF">FF306_00495</name>
</gene>
<feature type="chain" id="PRO_5012521493" description="GW domain-containing protein" evidence="3">
    <location>
        <begin position="29"/>
        <end position="325"/>
    </location>
</feature>
<evidence type="ECO:0008006" key="8">
    <source>
        <dbReference type="Google" id="ProtNLM"/>
    </source>
</evidence>
<protein>
    <recommendedName>
        <fullName evidence="8">GW domain-containing protein</fullName>
    </recommendedName>
</protein>
<dbReference type="PANTHER" id="PTHR37806">
    <property type="entry name" value="LMO0724 PROTEIN"/>
    <property type="match status" value="1"/>
</dbReference>
<dbReference type="SUPFAM" id="SSF82057">
    <property type="entry name" value="Prokaryotic SH3-related domain"/>
    <property type="match status" value="1"/>
</dbReference>
<dbReference type="AlphaFoldDB" id="A0A1L8CGS4"/>
<feature type="compositionally biased region" description="Low complexity" evidence="2">
    <location>
        <begin position="32"/>
        <end position="45"/>
    </location>
</feature>
<accession>A0A1L8CGS4</accession>
<dbReference type="Pfam" id="PF13529">
    <property type="entry name" value="Peptidase_C39_2"/>
    <property type="match status" value="1"/>
</dbReference>
<proteinExistence type="predicted"/>
<dbReference type="InterPro" id="IPR039564">
    <property type="entry name" value="Peptidase_C39-like"/>
</dbReference>
<dbReference type="InterPro" id="IPR038200">
    <property type="entry name" value="GW_dom_sf"/>
</dbReference>
<feature type="domain" description="Peptidase C39-like" evidence="5">
    <location>
        <begin position="168"/>
        <end position="299"/>
    </location>
</feature>
<dbReference type="InterPro" id="IPR025987">
    <property type="entry name" value="GW_dom"/>
</dbReference>
<organism evidence="6 7">
    <name type="scientific">Apilactobacillus kunkeei</name>
    <dbReference type="NCBI Taxonomy" id="148814"/>
    <lineage>
        <taxon>Bacteria</taxon>
        <taxon>Bacillati</taxon>
        <taxon>Bacillota</taxon>
        <taxon>Bacilli</taxon>
        <taxon>Lactobacillales</taxon>
        <taxon>Lactobacillaceae</taxon>
        <taxon>Apilactobacillus</taxon>
    </lineage>
</organism>
<comment type="caution">
    <text evidence="6">The sequence shown here is derived from an EMBL/GenBank/DDBJ whole genome shotgun (WGS) entry which is preliminary data.</text>
</comment>
<dbReference type="RefSeq" id="WP_094750628.1">
    <property type="nucleotide sequence ID" value="NZ_BDDX01000004.1"/>
</dbReference>
<dbReference type="Proteomes" id="UP000186588">
    <property type="component" value="Unassembled WGS sequence"/>
</dbReference>
<reference evidence="6 7" key="1">
    <citation type="journal article" date="2016" name="Syst. Appl. Microbiol.">
        <title>Genomic characterization of a fructophilic bee symbiont Lactobacillus kunkeei reveals its niche-specific adaptation.</title>
        <authorList>
            <person name="Maeno S."/>
            <person name="Tanizawa Y."/>
            <person name="Kanesaki Y."/>
            <person name="Kubota E."/>
            <person name="Kumar H."/>
            <person name="Dicks L."/>
            <person name="Salminen S."/>
            <person name="Nakagawa J."/>
            <person name="Arita M."/>
            <person name="Endo A."/>
        </authorList>
    </citation>
    <scope>NUCLEOTIDE SEQUENCE [LARGE SCALE GENOMIC DNA]</scope>
    <source>
        <strain evidence="6 7">FF30-6</strain>
    </source>
</reference>
<feature type="signal peptide" evidence="3">
    <location>
        <begin position="1"/>
        <end position="28"/>
    </location>
</feature>
<dbReference type="Pfam" id="PF13457">
    <property type="entry name" value="GW"/>
    <property type="match status" value="1"/>
</dbReference>